<evidence type="ECO:0000256" key="6">
    <source>
        <dbReference type="ARBA" id="ARBA00022833"/>
    </source>
</evidence>
<dbReference type="PROSITE" id="PS50089">
    <property type="entry name" value="ZF_RING_2"/>
    <property type="match status" value="1"/>
</dbReference>
<evidence type="ECO:0000259" key="11">
    <source>
        <dbReference type="PROSITE" id="PS50089"/>
    </source>
</evidence>
<feature type="region of interest" description="Disordered" evidence="10">
    <location>
        <begin position="1"/>
        <end position="28"/>
    </location>
</feature>
<dbReference type="Proteomes" id="UP000780801">
    <property type="component" value="Unassembled WGS sequence"/>
</dbReference>
<comment type="caution">
    <text evidence="12">The sequence shown here is derived from an EMBL/GenBank/DDBJ whole genome shotgun (WGS) entry which is preliminary data.</text>
</comment>
<dbReference type="InterPro" id="IPR017907">
    <property type="entry name" value="Znf_RING_CS"/>
</dbReference>
<evidence type="ECO:0000313" key="13">
    <source>
        <dbReference type="Proteomes" id="UP000780801"/>
    </source>
</evidence>
<evidence type="ECO:0000256" key="3">
    <source>
        <dbReference type="ARBA" id="ARBA00022737"/>
    </source>
</evidence>
<feature type="region of interest" description="Disordered" evidence="10">
    <location>
        <begin position="143"/>
        <end position="230"/>
    </location>
</feature>
<dbReference type="GO" id="GO:0005634">
    <property type="term" value="C:nucleus"/>
    <property type="evidence" value="ECO:0007669"/>
    <property type="project" value="UniProtKB-SubCell"/>
</dbReference>
<dbReference type="InterPro" id="IPR013083">
    <property type="entry name" value="Znf_RING/FYVE/PHD"/>
</dbReference>
<keyword evidence="8" id="KW-0539">Nucleus</keyword>
<feature type="region of interest" description="Disordered" evidence="10">
    <location>
        <begin position="292"/>
        <end position="346"/>
    </location>
</feature>
<evidence type="ECO:0000256" key="10">
    <source>
        <dbReference type="SAM" id="MobiDB-lite"/>
    </source>
</evidence>
<gene>
    <name evidence="12" type="primary">BRCA1</name>
    <name evidence="12" type="ORF">BGW38_007438</name>
</gene>
<dbReference type="Pfam" id="PF13923">
    <property type="entry name" value="zf-C3HC4_2"/>
    <property type="match status" value="1"/>
</dbReference>
<accession>A0A9P6FYD2</accession>
<evidence type="ECO:0000256" key="7">
    <source>
        <dbReference type="ARBA" id="ARBA00023204"/>
    </source>
</evidence>
<organism evidence="12 13">
    <name type="scientific">Lunasporangiospora selenospora</name>
    <dbReference type="NCBI Taxonomy" id="979761"/>
    <lineage>
        <taxon>Eukaryota</taxon>
        <taxon>Fungi</taxon>
        <taxon>Fungi incertae sedis</taxon>
        <taxon>Mucoromycota</taxon>
        <taxon>Mortierellomycotina</taxon>
        <taxon>Mortierellomycetes</taxon>
        <taxon>Mortierellales</taxon>
        <taxon>Mortierellaceae</taxon>
        <taxon>Lunasporangiospora</taxon>
    </lineage>
</organism>
<evidence type="ECO:0000256" key="5">
    <source>
        <dbReference type="ARBA" id="ARBA00022771"/>
    </source>
</evidence>
<dbReference type="EMBL" id="JAABOA010000491">
    <property type="protein sequence ID" value="KAF9584145.1"/>
    <property type="molecule type" value="Genomic_DNA"/>
</dbReference>
<feature type="compositionally biased region" description="Polar residues" evidence="10">
    <location>
        <begin position="168"/>
        <end position="201"/>
    </location>
</feature>
<dbReference type="PANTHER" id="PTHR13763">
    <property type="entry name" value="BREAST CANCER TYPE 1 SUSCEPTIBILITY PROTEIN BRCA1"/>
    <property type="match status" value="1"/>
</dbReference>
<keyword evidence="4" id="KW-0227">DNA damage</keyword>
<evidence type="ECO:0000256" key="2">
    <source>
        <dbReference type="ARBA" id="ARBA00022723"/>
    </source>
</evidence>
<keyword evidence="6" id="KW-0862">Zinc</keyword>
<proteinExistence type="predicted"/>
<sequence>MKEPLSRGHRHQDRAADDIANDGPQDNREEILPDSVVGILRRMAEEIKCPICLCTMEQPTSTGCNHTFCRACINSALDRHNDCPLCKTHVTKRSLNNADHLELVIDAFNQLREVYEDDSGYGYLAEPQDNLTQLYPYPEKLEVSTDHPQTRQEPSVVRKQHASEEQPKLSSLPNEEVTASSSTPSRIIDISSSSNTATSGPVTVGTIKDKKKTVPTTSPPPETANTPLESVSTAGTTIATDSVGSDRVDIALEDDLLDCFDIDLDSVSVDQAAMLSEKMLAMMFIDNPPPMVQPQPQQHETKHTATYTTHASQGSTKPLEATSRVLSSKNASNVSAVRGRANSVPRSKPRITASMKAGYWVDEASYQTYDNEFGNNGARRSRASFERGDPPLFANCEIQLSGAFSRPSRDDIDMLLRTGGGTIVSRLFQQQLKLLKTSATDNNNDQDASVQDQGPAMHLLVFDQAVQSGVMSLKRLKADIESAQRTAKSLGKHVCLVQSKDLLDCIAQYDLNSLVETSLSPSSK</sequence>
<keyword evidence="13" id="KW-1185">Reference proteome</keyword>
<protein>
    <submittedName>
        <fullName evidence="12">Breast cancer 1, early onset</fullName>
    </submittedName>
</protein>
<evidence type="ECO:0000313" key="12">
    <source>
        <dbReference type="EMBL" id="KAF9584145.1"/>
    </source>
</evidence>
<comment type="subcellular location">
    <subcellularLocation>
        <location evidence="1">Nucleus</location>
    </subcellularLocation>
</comment>
<dbReference type="Gene3D" id="3.40.50.10190">
    <property type="entry name" value="BRCT domain"/>
    <property type="match status" value="1"/>
</dbReference>
<dbReference type="SUPFAM" id="SSF57850">
    <property type="entry name" value="RING/U-box"/>
    <property type="match status" value="1"/>
</dbReference>
<dbReference type="GO" id="GO:0045944">
    <property type="term" value="P:positive regulation of transcription by RNA polymerase II"/>
    <property type="evidence" value="ECO:0007669"/>
    <property type="project" value="TreeGrafter"/>
</dbReference>
<dbReference type="GO" id="GO:0000724">
    <property type="term" value="P:double-strand break repair via homologous recombination"/>
    <property type="evidence" value="ECO:0007669"/>
    <property type="project" value="TreeGrafter"/>
</dbReference>
<feature type="compositionally biased region" description="Polar residues" evidence="10">
    <location>
        <begin position="304"/>
        <end position="316"/>
    </location>
</feature>
<feature type="domain" description="RING-type" evidence="11">
    <location>
        <begin position="49"/>
        <end position="87"/>
    </location>
</feature>
<dbReference type="InterPro" id="IPR036420">
    <property type="entry name" value="BRCT_dom_sf"/>
</dbReference>
<dbReference type="PROSITE" id="PS00518">
    <property type="entry name" value="ZF_RING_1"/>
    <property type="match status" value="1"/>
</dbReference>
<dbReference type="AlphaFoldDB" id="A0A9P6FYD2"/>
<keyword evidence="3" id="KW-0677">Repeat</keyword>
<dbReference type="Gene3D" id="3.30.40.10">
    <property type="entry name" value="Zinc/RING finger domain, C3HC4 (zinc finger)"/>
    <property type="match status" value="1"/>
</dbReference>
<keyword evidence="7" id="KW-0234">DNA repair</keyword>
<evidence type="ECO:0000256" key="9">
    <source>
        <dbReference type="PROSITE-ProRule" id="PRU00175"/>
    </source>
</evidence>
<dbReference type="GO" id="GO:0008270">
    <property type="term" value="F:zinc ion binding"/>
    <property type="evidence" value="ECO:0007669"/>
    <property type="project" value="UniProtKB-KW"/>
</dbReference>
<dbReference type="SMART" id="SM00184">
    <property type="entry name" value="RING"/>
    <property type="match status" value="1"/>
</dbReference>
<evidence type="ECO:0000256" key="4">
    <source>
        <dbReference type="ARBA" id="ARBA00022763"/>
    </source>
</evidence>
<dbReference type="GO" id="GO:0004842">
    <property type="term" value="F:ubiquitin-protein transferase activity"/>
    <property type="evidence" value="ECO:0007669"/>
    <property type="project" value="TreeGrafter"/>
</dbReference>
<keyword evidence="5 9" id="KW-0863">Zinc-finger</keyword>
<dbReference type="InterPro" id="IPR031099">
    <property type="entry name" value="BRCA1-associated"/>
</dbReference>
<evidence type="ECO:0000256" key="8">
    <source>
        <dbReference type="ARBA" id="ARBA00023242"/>
    </source>
</evidence>
<reference evidence="12" key="1">
    <citation type="journal article" date="2020" name="Fungal Divers.">
        <title>Resolving the Mortierellaceae phylogeny through synthesis of multi-gene phylogenetics and phylogenomics.</title>
        <authorList>
            <person name="Vandepol N."/>
            <person name="Liber J."/>
            <person name="Desiro A."/>
            <person name="Na H."/>
            <person name="Kennedy M."/>
            <person name="Barry K."/>
            <person name="Grigoriev I.V."/>
            <person name="Miller A.N."/>
            <person name="O'Donnell K."/>
            <person name="Stajich J.E."/>
            <person name="Bonito G."/>
        </authorList>
    </citation>
    <scope>NUCLEOTIDE SEQUENCE</scope>
    <source>
        <strain evidence="12">KOD1015</strain>
    </source>
</reference>
<dbReference type="OrthoDB" id="6270329at2759"/>
<feature type="compositionally biased region" description="Polar residues" evidence="10">
    <location>
        <begin position="324"/>
        <end position="335"/>
    </location>
</feature>
<name>A0A9P6FYD2_9FUNG</name>
<keyword evidence="2" id="KW-0479">Metal-binding</keyword>
<dbReference type="InterPro" id="IPR001841">
    <property type="entry name" value="Znf_RING"/>
</dbReference>
<evidence type="ECO:0000256" key="1">
    <source>
        <dbReference type="ARBA" id="ARBA00004123"/>
    </source>
</evidence>
<dbReference type="PANTHER" id="PTHR13763:SF0">
    <property type="entry name" value="BREAST CANCER TYPE 1 SUSCEPTIBILITY PROTEIN"/>
    <property type="match status" value="1"/>
</dbReference>